<dbReference type="OrthoDB" id="6227366at2759"/>
<proteinExistence type="predicted"/>
<dbReference type="AlphaFoldDB" id="A0A3R7EYF3"/>
<dbReference type="EMBL" id="NIRI02000076">
    <property type="protein sequence ID" value="KAG5442342.1"/>
    <property type="molecule type" value="Genomic_DNA"/>
</dbReference>
<gene>
    <name evidence="1" type="ORF">CSKR_109298</name>
</gene>
<reference evidence="1 2" key="2">
    <citation type="journal article" date="2021" name="Genomics">
        <title>High-quality reference genome for Clonorchis sinensis.</title>
        <authorList>
            <person name="Young N.D."/>
            <person name="Stroehlein A.J."/>
            <person name="Kinkar L."/>
            <person name="Wang T."/>
            <person name="Sohn W.M."/>
            <person name="Chang B.C.H."/>
            <person name="Kaur P."/>
            <person name="Weisz D."/>
            <person name="Dudchenko O."/>
            <person name="Aiden E.L."/>
            <person name="Korhonen P.K."/>
            <person name="Gasser R.B."/>
        </authorList>
    </citation>
    <scope>NUCLEOTIDE SEQUENCE [LARGE SCALE GENOMIC DNA]</scope>
    <source>
        <strain evidence="1">Cs-k2</strain>
    </source>
</reference>
<organism evidence="1 2">
    <name type="scientific">Clonorchis sinensis</name>
    <name type="common">Chinese liver fluke</name>
    <dbReference type="NCBI Taxonomy" id="79923"/>
    <lineage>
        <taxon>Eukaryota</taxon>
        <taxon>Metazoa</taxon>
        <taxon>Spiralia</taxon>
        <taxon>Lophotrochozoa</taxon>
        <taxon>Platyhelminthes</taxon>
        <taxon>Trematoda</taxon>
        <taxon>Digenea</taxon>
        <taxon>Opisthorchiida</taxon>
        <taxon>Opisthorchiata</taxon>
        <taxon>Opisthorchiidae</taxon>
        <taxon>Clonorchis</taxon>
    </lineage>
</organism>
<protein>
    <submittedName>
        <fullName evidence="1">Uncharacterized protein</fullName>
    </submittedName>
</protein>
<sequence length="210" mass="23496">MSVFIEISPIGVQVEHTVDGNSGARWLKWLEREFTDRKVRGSNPTSASRFPLPRLGQPGSISALVLFSGRMAARHRKSRLTCNPAESSVYNVSKQLNVLRQAASCFTVAENSYTTHDLVCSSWSSSARRSPRIPVNLMFCLNPNRTQLAKCTQLQTNLVLRKLRDCTYPMSPKKSETGCRLSKNFQQPYEYCITSETFIVSQADVPTLGS</sequence>
<comment type="caution">
    <text evidence="1">The sequence shown here is derived from an EMBL/GenBank/DDBJ whole genome shotgun (WGS) entry which is preliminary data.</text>
</comment>
<evidence type="ECO:0000313" key="1">
    <source>
        <dbReference type="EMBL" id="KAG5442342.1"/>
    </source>
</evidence>
<name>A0A3R7EYF3_CLOSI</name>
<accession>A0A3R7EYF3</accession>
<reference evidence="1 2" key="1">
    <citation type="journal article" date="2018" name="Biotechnol. Adv.">
        <title>Improved genomic resources and new bioinformatic workflow for the carcinogenic parasite Clonorchis sinensis: Biotechnological implications.</title>
        <authorList>
            <person name="Wang D."/>
            <person name="Korhonen P.K."/>
            <person name="Gasser R.B."/>
            <person name="Young N.D."/>
        </authorList>
    </citation>
    <scope>NUCLEOTIDE SEQUENCE [LARGE SCALE GENOMIC DNA]</scope>
    <source>
        <strain evidence="1">Cs-k2</strain>
    </source>
</reference>
<dbReference type="InParanoid" id="A0A3R7EYF3"/>
<evidence type="ECO:0000313" key="2">
    <source>
        <dbReference type="Proteomes" id="UP000286415"/>
    </source>
</evidence>
<keyword evidence="2" id="KW-1185">Reference proteome</keyword>
<dbReference type="Proteomes" id="UP000286415">
    <property type="component" value="Unassembled WGS sequence"/>
</dbReference>